<keyword evidence="3" id="KW-1185">Reference proteome</keyword>
<name>A0AAD1T754_PELCU</name>
<reference evidence="2" key="1">
    <citation type="submission" date="2022-03" db="EMBL/GenBank/DDBJ databases">
        <authorList>
            <person name="Alioto T."/>
            <person name="Alioto T."/>
            <person name="Gomez Garrido J."/>
        </authorList>
    </citation>
    <scope>NUCLEOTIDE SEQUENCE</scope>
</reference>
<dbReference type="Proteomes" id="UP001295444">
    <property type="component" value="Chromosome 10"/>
</dbReference>
<organism evidence="2 3">
    <name type="scientific">Pelobates cultripes</name>
    <name type="common">Western spadefoot toad</name>
    <dbReference type="NCBI Taxonomy" id="61616"/>
    <lineage>
        <taxon>Eukaryota</taxon>
        <taxon>Metazoa</taxon>
        <taxon>Chordata</taxon>
        <taxon>Craniata</taxon>
        <taxon>Vertebrata</taxon>
        <taxon>Euteleostomi</taxon>
        <taxon>Amphibia</taxon>
        <taxon>Batrachia</taxon>
        <taxon>Anura</taxon>
        <taxon>Pelobatoidea</taxon>
        <taxon>Pelobatidae</taxon>
        <taxon>Pelobates</taxon>
    </lineage>
</organism>
<sequence length="62" mass="6773">MASAHIPEILSLPPSQGPHPDTTAIMADTTCLPQGQGLNTETRLQTKLEAIFAAFWLKLENR</sequence>
<evidence type="ECO:0000313" key="3">
    <source>
        <dbReference type="Proteomes" id="UP001295444"/>
    </source>
</evidence>
<feature type="non-terminal residue" evidence="2">
    <location>
        <position position="62"/>
    </location>
</feature>
<gene>
    <name evidence="2" type="ORF">PECUL_23A054966</name>
</gene>
<accession>A0AAD1T754</accession>
<feature type="region of interest" description="Disordered" evidence="1">
    <location>
        <begin position="1"/>
        <end position="25"/>
    </location>
</feature>
<protein>
    <submittedName>
        <fullName evidence="2">Uncharacterized protein</fullName>
    </submittedName>
</protein>
<proteinExistence type="predicted"/>
<dbReference type="EMBL" id="OW240921">
    <property type="protein sequence ID" value="CAH2320117.1"/>
    <property type="molecule type" value="Genomic_DNA"/>
</dbReference>
<dbReference type="AlphaFoldDB" id="A0AAD1T754"/>
<evidence type="ECO:0000313" key="2">
    <source>
        <dbReference type="EMBL" id="CAH2320117.1"/>
    </source>
</evidence>
<evidence type="ECO:0000256" key="1">
    <source>
        <dbReference type="SAM" id="MobiDB-lite"/>
    </source>
</evidence>